<name>A0A4Q9Z3K0_9FLAO</name>
<gene>
    <name evidence="2" type="ORF">EZL74_00495</name>
</gene>
<dbReference type="PANTHER" id="PTHR34387">
    <property type="entry name" value="SLR1258 PROTEIN"/>
    <property type="match status" value="1"/>
</dbReference>
<keyword evidence="1" id="KW-1133">Transmembrane helix</keyword>
<evidence type="ECO:0000313" key="2">
    <source>
        <dbReference type="EMBL" id="TBX71014.1"/>
    </source>
</evidence>
<dbReference type="Pfam" id="PF04402">
    <property type="entry name" value="SIMPL"/>
    <property type="match status" value="1"/>
</dbReference>
<dbReference type="RefSeq" id="WP_131474626.1">
    <property type="nucleotide sequence ID" value="NZ_SJPE01000001.1"/>
</dbReference>
<dbReference type="PIRSF" id="PIRSF029033">
    <property type="entry name" value="UCP029033"/>
    <property type="match status" value="1"/>
</dbReference>
<dbReference type="InterPro" id="IPR007497">
    <property type="entry name" value="SIMPL/DUF541"/>
</dbReference>
<dbReference type="AlphaFoldDB" id="A0A4Q9Z3K0"/>
<keyword evidence="1" id="KW-0472">Membrane</keyword>
<evidence type="ECO:0000313" key="3">
    <source>
        <dbReference type="Proteomes" id="UP000293300"/>
    </source>
</evidence>
<dbReference type="GO" id="GO:0006974">
    <property type="term" value="P:DNA damage response"/>
    <property type="evidence" value="ECO:0007669"/>
    <property type="project" value="TreeGrafter"/>
</dbReference>
<protein>
    <submittedName>
        <fullName evidence="2">SIMPL domain-containing protein</fullName>
    </submittedName>
</protein>
<dbReference type="InterPro" id="IPR016907">
    <property type="entry name" value="UCP029033"/>
</dbReference>
<keyword evidence="1" id="KW-0812">Transmembrane</keyword>
<keyword evidence="3" id="KW-1185">Reference proteome</keyword>
<feature type="transmembrane region" description="Helical" evidence="1">
    <location>
        <begin position="7"/>
        <end position="25"/>
    </location>
</feature>
<accession>A0A4Q9Z3K0</accession>
<evidence type="ECO:0000256" key="1">
    <source>
        <dbReference type="SAM" id="Phobius"/>
    </source>
</evidence>
<dbReference type="EMBL" id="SJPE01000001">
    <property type="protein sequence ID" value="TBX71014.1"/>
    <property type="molecule type" value="Genomic_DNA"/>
</dbReference>
<organism evidence="2 3">
    <name type="scientific">Flavobacterium silvisoli</name>
    <dbReference type="NCBI Taxonomy" id="2529433"/>
    <lineage>
        <taxon>Bacteria</taxon>
        <taxon>Pseudomonadati</taxon>
        <taxon>Bacteroidota</taxon>
        <taxon>Flavobacteriia</taxon>
        <taxon>Flavobacteriales</taxon>
        <taxon>Flavobacteriaceae</taxon>
        <taxon>Flavobacterium</taxon>
    </lineage>
</organism>
<dbReference type="Proteomes" id="UP000293300">
    <property type="component" value="Unassembled WGS sequence"/>
</dbReference>
<dbReference type="OrthoDB" id="9785289at2"/>
<dbReference type="Gene3D" id="3.30.70.2970">
    <property type="entry name" value="Protein of unknown function (DUF541), domain 2"/>
    <property type="match status" value="1"/>
</dbReference>
<sequence length="250" mass="27763">MEKIKSSVIIGVAVIITAWILGSAFRNRNANLDSISVIGLGTKDFVSDEILWSGSFTTTNMDIKAAYNKIVSDQKTVTDFFLKKGFKANEFSFGAVNFQKKFREIRSESNDNRTRYEQVFDGYEATQTITFSAKKNPGLMKRIEEVSSKTSELVNSGIELSSNSIQYTYSALPSLKQSLIEKATQDANERATKIVKTANGKIGKLKNASMGVFQITGQGSTEEDSYGGINDTYSKNKTARITVRLEYELE</sequence>
<comment type="caution">
    <text evidence="2">The sequence shown here is derived from an EMBL/GenBank/DDBJ whole genome shotgun (WGS) entry which is preliminary data.</text>
</comment>
<proteinExistence type="predicted"/>
<dbReference type="PANTHER" id="PTHR34387:SF2">
    <property type="entry name" value="SLR1258 PROTEIN"/>
    <property type="match status" value="1"/>
</dbReference>
<reference evidence="2 3" key="1">
    <citation type="submission" date="2019-02" db="EMBL/GenBank/DDBJ databases">
        <title>Flavobacterium sp. RD-2-33 isolated from forest soil.</title>
        <authorList>
            <person name="Chaudhary D.K."/>
        </authorList>
    </citation>
    <scope>NUCLEOTIDE SEQUENCE [LARGE SCALE GENOMIC DNA]</scope>
    <source>
        <strain evidence="2 3">RD-2-33</strain>
    </source>
</reference>
<dbReference type="InterPro" id="IPR052022">
    <property type="entry name" value="26kDa_periplasmic_antigen"/>
</dbReference>